<dbReference type="InterPro" id="IPR002035">
    <property type="entry name" value="VWF_A"/>
</dbReference>
<reference evidence="2 3" key="1">
    <citation type="submission" date="2017-03" db="EMBL/GenBank/DDBJ databases">
        <authorList>
            <person name="Afonso C.L."/>
            <person name="Miller P.J."/>
            <person name="Scott M.A."/>
            <person name="Spackman E."/>
            <person name="Goraichik I."/>
            <person name="Dimitrov K.M."/>
            <person name="Suarez D.L."/>
            <person name="Swayne D.E."/>
        </authorList>
    </citation>
    <scope>NUCLEOTIDE SEQUENCE [LARGE SCALE GENOMIC DNA]</scope>
    <source>
        <strain evidence="2 3">CECT 7745</strain>
    </source>
</reference>
<dbReference type="PROSITE" id="PS50234">
    <property type="entry name" value="VWFA"/>
    <property type="match status" value="1"/>
</dbReference>
<dbReference type="Pfam" id="PF06707">
    <property type="entry name" value="DUF1194"/>
    <property type="match status" value="1"/>
</dbReference>
<gene>
    <name evidence="2" type="ORF">ROA7745_02998</name>
</gene>
<dbReference type="SUPFAM" id="SSF53300">
    <property type="entry name" value="vWA-like"/>
    <property type="match status" value="1"/>
</dbReference>
<proteinExistence type="predicted"/>
<dbReference type="InterPro" id="IPR036465">
    <property type="entry name" value="vWFA_dom_sf"/>
</dbReference>
<dbReference type="InterPro" id="IPR010607">
    <property type="entry name" value="DUF1194"/>
</dbReference>
<sequence>MELHLVMAFDVSASVNDEEFDLQRAGTADALRSKLVAAAVERSPGGVAIAIVQWSSVTRQALGMDWVVLRNQADVIAYADEVDAMPRRLPGGGTMIHSGLAFAARLLEAAPGYARRQVIDIAANGQSDGQNRLLETRGKLLSKGIVINGLAIEEDDTTLTQYFEAHVIGGPNAFVVTASGFDAFTEAMETKLLREISGAMFSHDVDKPVSISPRLAAAN</sequence>
<protein>
    <submittedName>
        <fullName evidence="2">von Willebrand factor type A domain protein</fullName>
    </submittedName>
</protein>
<name>A0A1X7BU05_9RHOB</name>
<dbReference type="Gene3D" id="3.40.50.410">
    <property type="entry name" value="von Willebrand factor, type A domain"/>
    <property type="match status" value="1"/>
</dbReference>
<dbReference type="AlphaFoldDB" id="A0A1X7BU05"/>
<dbReference type="Proteomes" id="UP000193224">
    <property type="component" value="Unassembled WGS sequence"/>
</dbReference>
<keyword evidence="3" id="KW-1185">Reference proteome</keyword>
<evidence type="ECO:0000313" key="3">
    <source>
        <dbReference type="Proteomes" id="UP000193224"/>
    </source>
</evidence>
<dbReference type="EMBL" id="FWXB01000011">
    <property type="protein sequence ID" value="SMC13161.1"/>
    <property type="molecule type" value="Genomic_DNA"/>
</dbReference>
<dbReference type="SMART" id="SM00327">
    <property type="entry name" value="VWA"/>
    <property type="match status" value="1"/>
</dbReference>
<feature type="domain" description="VWFA" evidence="1">
    <location>
        <begin position="4"/>
        <end position="196"/>
    </location>
</feature>
<evidence type="ECO:0000259" key="1">
    <source>
        <dbReference type="PROSITE" id="PS50234"/>
    </source>
</evidence>
<accession>A0A1X7BU05</accession>
<organism evidence="2 3">
    <name type="scientific">Roseovarius aestuarii</name>
    <dbReference type="NCBI Taxonomy" id="475083"/>
    <lineage>
        <taxon>Bacteria</taxon>
        <taxon>Pseudomonadati</taxon>
        <taxon>Pseudomonadota</taxon>
        <taxon>Alphaproteobacteria</taxon>
        <taxon>Rhodobacterales</taxon>
        <taxon>Roseobacteraceae</taxon>
        <taxon>Roseovarius</taxon>
    </lineage>
</organism>
<dbReference type="CDD" id="cd00198">
    <property type="entry name" value="vWFA"/>
    <property type="match status" value="1"/>
</dbReference>
<evidence type="ECO:0000313" key="2">
    <source>
        <dbReference type="EMBL" id="SMC13161.1"/>
    </source>
</evidence>